<evidence type="ECO:0000256" key="9">
    <source>
        <dbReference type="ARBA" id="ARBA00022898"/>
    </source>
</evidence>
<dbReference type="InterPro" id="IPR018300">
    <property type="entry name" value="Aminotrans_IV_CS"/>
</dbReference>
<dbReference type="SUPFAM" id="SSF56752">
    <property type="entry name" value="D-aminoacid aminotransferase-like PLP-dependent enzymes"/>
    <property type="match status" value="1"/>
</dbReference>
<dbReference type="InterPro" id="IPR001544">
    <property type="entry name" value="Aminotrans_IV"/>
</dbReference>
<evidence type="ECO:0000256" key="3">
    <source>
        <dbReference type="ARBA" id="ARBA00004931"/>
    </source>
</evidence>
<dbReference type="NCBIfam" id="TIGR01123">
    <property type="entry name" value="ilvE_II"/>
    <property type="match status" value="1"/>
</dbReference>
<reference evidence="18 19" key="1">
    <citation type="submission" date="2022-10" db="EMBL/GenBank/DDBJ databases">
        <title>Description of Fervidibacillus gen. nov. in the family Fervidibacillaceae fam. nov. with two species, Fervidibacillus albus sp. nov., and Fervidibacillus halotolerans sp. nov., isolated from tidal flat sediments.</title>
        <authorList>
            <person name="Kwon K.K."/>
            <person name="Yang S.-H."/>
        </authorList>
    </citation>
    <scope>NUCLEOTIDE SEQUENCE [LARGE SCALE GENOMIC DNA]</scope>
    <source>
        <strain evidence="18 19">DSM 23332</strain>
    </source>
</reference>
<dbReference type="EMBL" id="JAOUSE010000028">
    <property type="protein sequence ID" value="MCU9594739.1"/>
    <property type="molecule type" value="Genomic_DNA"/>
</dbReference>
<keyword evidence="19" id="KW-1185">Reference proteome</keyword>
<comment type="similarity">
    <text evidence="5 14">Belongs to the class-IV pyridoxal-phosphate-dependent aminotransferase family.</text>
</comment>
<comment type="pathway">
    <text evidence="2 17">Amino-acid biosynthesis; L-isoleucine biosynthesis; L-isoleucine from 2-oxobutanoate: step 4/4.</text>
</comment>
<comment type="cofactor">
    <cofactor evidence="1 15">
        <name>pyridoxal 5'-phosphate</name>
        <dbReference type="ChEBI" id="CHEBI:597326"/>
    </cofactor>
</comment>
<keyword evidence="6 16" id="KW-0032">Aminotransferase</keyword>
<comment type="catalytic activity">
    <reaction evidence="11 16">
        <text>L-valine + 2-oxoglutarate = 3-methyl-2-oxobutanoate + L-glutamate</text>
        <dbReference type="Rhea" id="RHEA:24813"/>
        <dbReference type="ChEBI" id="CHEBI:11851"/>
        <dbReference type="ChEBI" id="CHEBI:16810"/>
        <dbReference type="ChEBI" id="CHEBI:29985"/>
        <dbReference type="ChEBI" id="CHEBI:57762"/>
        <dbReference type="EC" id="2.6.1.42"/>
    </reaction>
</comment>
<accession>A0ABT2WGD5</accession>
<comment type="pathway">
    <text evidence="4 17">Amino-acid biosynthesis; L-leucine biosynthesis; L-leucine from 3-methyl-2-oxobutanoate: step 4/4.</text>
</comment>
<dbReference type="GO" id="GO:0004084">
    <property type="term" value="F:branched-chain-amino-acid transaminase activity"/>
    <property type="evidence" value="ECO:0007669"/>
    <property type="project" value="UniProtKB-EC"/>
</dbReference>
<comment type="catalytic activity">
    <reaction evidence="12 16">
        <text>L-isoleucine + 2-oxoglutarate = (S)-3-methyl-2-oxopentanoate + L-glutamate</text>
        <dbReference type="Rhea" id="RHEA:24801"/>
        <dbReference type="ChEBI" id="CHEBI:16810"/>
        <dbReference type="ChEBI" id="CHEBI:29985"/>
        <dbReference type="ChEBI" id="CHEBI:35146"/>
        <dbReference type="ChEBI" id="CHEBI:58045"/>
        <dbReference type="EC" id="2.6.1.42"/>
    </reaction>
</comment>
<evidence type="ECO:0000256" key="14">
    <source>
        <dbReference type="RuleBase" id="RU004106"/>
    </source>
</evidence>
<keyword evidence="9 15" id="KW-0663">Pyridoxal phosphate</keyword>
<evidence type="ECO:0000256" key="1">
    <source>
        <dbReference type="ARBA" id="ARBA00001933"/>
    </source>
</evidence>
<dbReference type="PROSITE" id="PS00770">
    <property type="entry name" value="AA_TRANSFER_CLASS_4"/>
    <property type="match status" value="1"/>
</dbReference>
<dbReference type="InterPro" id="IPR033939">
    <property type="entry name" value="BCAT_family"/>
</dbReference>
<sequence length="360" mass="40750">MTQLAQLEFVKADKLKEKPDPSTLQFGKVFTDYMFEMDYDIEEGGWHNPTIKPFSPLSLSPASFVFHYGQAVFEGLKAYKQADGTIVIFRPEKHIARLNTSNERLCIPKVDEKLALEALVQLIELESDWVPEKEGTSLYIRPFIISVEPYLGVRPSYHYKFMIILSPVGAYYADGQLNPVKIFVEDEFVRAVKGGVGHVKTPGNYAASLLAQEHAQKKGYEQVLWLDGKENKYIEEVGSMNIFFKINGEIYTPKLNGSILSGVTRDSVIELVKDWGVPLHEERIAIEDIFEAHQKGLLEEVFGTGTAAVISPVGELRWEDKVITINNNETGEFAKKLYDTITGIQYGKLEDTFNWVKKVK</sequence>
<protein>
    <recommendedName>
        <fullName evidence="16">Branched-chain-amino-acid aminotransferase</fullName>
        <ecNumber evidence="16">2.6.1.42</ecNumber>
    </recommendedName>
</protein>
<dbReference type="InterPro" id="IPR036038">
    <property type="entry name" value="Aminotransferase-like"/>
</dbReference>
<comment type="catalytic activity">
    <reaction evidence="13 16">
        <text>L-leucine + 2-oxoglutarate = 4-methyl-2-oxopentanoate + L-glutamate</text>
        <dbReference type="Rhea" id="RHEA:18321"/>
        <dbReference type="ChEBI" id="CHEBI:16810"/>
        <dbReference type="ChEBI" id="CHEBI:17865"/>
        <dbReference type="ChEBI" id="CHEBI:29985"/>
        <dbReference type="ChEBI" id="CHEBI:57427"/>
        <dbReference type="EC" id="2.6.1.42"/>
    </reaction>
</comment>
<evidence type="ECO:0000256" key="12">
    <source>
        <dbReference type="ARBA" id="ARBA00048798"/>
    </source>
</evidence>
<keyword evidence="8 16" id="KW-0808">Transferase</keyword>
<dbReference type="Pfam" id="PF01063">
    <property type="entry name" value="Aminotran_4"/>
    <property type="match status" value="1"/>
</dbReference>
<proteinExistence type="inferred from homology"/>
<dbReference type="CDD" id="cd01557">
    <property type="entry name" value="BCAT_beta_family"/>
    <property type="match status" value="1"/>
</dbReference>
<evidence type="ECO:0000256" key="5">
    <source>
        <dbReference type="ARBA" id="ARBA00009320"/>
    </source>
</evidence>
<dbReference type="RefSeq" id="WP_173661413.1">
    <property type="nucleotide sequence ID" value="NZ_JAOUSE010000028.1"/>
</dbReference>
<evidence type="ECO:0000256" key="10">
    <source>
        <dbReference type="ARBA" id="ARBA00023304"/>
    </source>
</evidence>
<evidence type="ECO:0000256" key="2">
    <source>
        <dbReference type="ARBA" id="ARBA00004824"/>
    </source>
</evidence>
<dbReference type="Gene3D" id="3.30.470.10">
    <property type="match status" value="1"/>
</dbReference>
<evidence type="ECO:0000256" key="11">
    <source>
        <dbReference type="ARBA" id="ARBA00048212"/>
    </source>
</evidence>
<evidence type="ECO:0000313" key="19">
    <source>
        <dbReference type="Proteomes" id="UP001208656"/>
    </source>
</evidence>
<evidence type="ECO:0000256" key="6">
    <source>
        <dbReference type="ARBA" id="ARBA00022576"/>
    </source>
</evidence>
<comment type="pathway">
    <text evidence="3 17">Amino-acid biosynthesis; L-valine biosynthesis; L-valine from pyruvate: step 4/4.</text>
</comment>
<evidence type="ECO:0000256" key="8">
    <source>
        <dbReference type="ARBA" id="ARBA00022679"/>
    </source>
</evidence>
<keyword evidence="7 16" id="KW-0028">Amino-acid biosynthesis</keyword>
<evidence type="ECO:0000256" key="7">
    <source>
        <dbReference type="ARBA" id="ARBA00022605"/>
    </source>
</evidence>
<evidence type="ECO:0000313" key="18">
    <source>
        <dbReference type="EMBL" id="MCU9594739.1"/>
    </source>
</evidence>
<organism evidence="18 19">
    <name type="scientific">Pallidibacillus thermolactis</name>
    <dbReference type="NCBI Taxonomy" id="251051"/>
    <lineage>
        <taxon>Bacteria</taxon>
        <taxon>Bacillati</taxon>
        <taxon>Bacillota</taxon>
        <taxon>Bacilli</taxon>
        <taxon>Bacillales</taxon>
        <taxon>Bacillaceae</taxon>
        <taxon>Pallidibacillus</taxon>
    </lineage>
</organism>
<gene>
    <name evidence="18" type="ORF">OEV82_09855</name>
</gene>
<evidence type="ECO:0000256" key="4">
    <source>
        <dbReference type="ARBA" id="ARBA00005072"/>
    </source>
</evidence>
<dbReference type="InterPro" id="IPR043132">
    <property type="entry name" value="BCAT-like_C"/>
</dbReference>
<dbReference type="EC" id="2.6.1.42" evidence="16"/>
<name>A0ABT2WGD5_9BACI</name>
<evidence type="ECO:0000256" key="15">
    <source>
        <dbReference type="RuleBase" id="RU004516"/>
    </source>
</evidence>
<dbReference type="NCBIfam" id="NF009897">
    <property type="entry name" value="PRK13357.1"/>
    <property type="match status" value="1"/>
</dbReference>
<dbReference type="Gene3D" id="3.20.10.10">
    <property type="entry name" value="D-amino Acid Aminotransferase, subunit A, domain 2"/>
    <property type="match status" value="1"/>
</dbReference>
<evidence type="ECO:0000256" key="13">
    <source>
        <dbReference type="ARBA" id="ARBA00049229"/>
    </source>
</evidence>
<comment type="caution">
    <text evidence="18">The sequence shown here is derived from an EMBL/GenBank/DDBJ whole genome shotgun (WGS) entry which is preliminary data.</text>
</comment>
<dbReference type="InterPro" id="IPR043131">
    <property type="entry name" value="BCAT-like_N"/>
</dbReference>
<dbReference type="InterPro" id="IPR005786">
    <property type="entry name" value="B_amino_transII"/>
</dbReference>
<evidence type="ECO:0000256" key="17">
    <source>
        <dbReference type="RuleBase" id="RU004519"/>
    </source>
</evidence>
<dbReference type="PANTHER" id="PTHR11825">
    <property type="entry name" value="SUBGROUP IIII AMINOTRANSFERASE"/>
    <property type="match status" value="1"/>
</dbReference>
<keyword evidence="10 16" id="KW-0100">Branched-chain amino acid biosynthesis</keyword>
<dbReference type="PIRSF" id="PIRSF006468">
    <property type="entry name" value="BCAT1"/>
    <property type="match status" value="1"/>
</dbReference>
<evidence type="ECO:0000256" key="16">
    <source>
        <dbReference type="RuleBase" id="RU004517"/>
    </source>
</evidence>
<dbReference type="Proteomes" id="UP001208656">
    <property type="component" value="Unassembled WGS sequence"/>
</dbReference>
<dbReference type="PANTHER" id="PTHR11825:SF44">
    <property type="entry name" value="BRANCHED-CHAIN-AMINO-ACID AMINOTRANSFERASE"/>
    <property type="match status" value="1"/>
</dbReference>